<dbReference type="EMBL" id="JAUSVF010000001">
    <property type="protein sequence ID" value="MDQ0320691.1"/>
    <property type="molecule type" value="Genomic_DNA"/>
</dbReference>
<gene>
    <name evidence="1" type="ORF">QO002_002829</name>
</gene>
<comment type="caution">
    <text evidence="1">The sequence shown here is derived from an EMBL/GenBank/DDBJ whole genome shotgun (WGS) entry which is preliminary data.</text>
</comment>
<accession>A0ABU0BSS0</accession>
<dbReference type="Proteomes" id="UP001230207">
    <property type="component" value="Unassembled WGS sequence"/>
</dbReference>
<name>A0ABU0BSS0_9HYPH</name>
<dbReference type="RefSeq" id="WP_307230668.1">
    <property type="nucleotide sequence ID" value="NZ_JAUSVF010000001.1"/>
</dbReference>
<organism evidence="1 2">
    <name type="scientific">Pararhizobium capsulatum DSM 1112</name>
    <dbReference type="NCBI Taxonomy" id="1121113"/>
    <lineage>
        <taxon>Bacteria</taxon>
        <taxon>Pseudomonadati</taxon>
        <taxon>Pseudomonadota</taxon>
        <taxon>Alphaproteobacteria</taxon>
        <taxon>Hyphomicrobiales</taxon>
        <taxon>Rhizobiaceae</taxon>
        <taxon>Rhizobium/Agrobacterium group</taxon>
        <taxon>Pararhizobium</taxon>
    </lineage>
</organism>
<evidence type="ECO:0000313" key="1">
    <source>
        <dbReference type="EMBL" id="MDQ0320691.1"/>
    </source>
</evidence>
<evidence type="ECO:0000313" key="2">
    <source>
        <dbReference type="Proteomes" id="UP001230207"/>
    </source>
</evidence>
<keyword evidence="2" id="KW-1185">Reference proteome</keyword>
<reference evidence="1 2" key="1">
    <citation type="submission" date="2023-07" db="EMBL/GenBank/DDBJ databases">
        <title>Genomic Encyclopedia of Type Strains, Phase IV (KMG-IV): sequencing the most valuable type-strain genomes for metagenomic binning, comparative biology and taxonomic classification.</title>
        <authorList>
            <person name="Goeker M."/>
        </authorList>
    </citation>
    <scope>NUCLEOTIDE SEQUENCE [LARGE SCALE GENOMIC DNA]</scope>
    <source>
        <strain evidence="1 2">DSM 1112</strain>
    </source>
</reference>
<proteinExistence type="predicted"/>
<sequence>MNALPDRDTVAGKLAALAEPDRSYIELLMQNPLQDDPLLEGLYRHLDIASAGRFLNSLKLEKLGEWLGTTAPARLQIRLMEVAHSGQHAAYQAFRNGHVRSGGLQRAYPEA</sequence>
<protein>
    <submittedName>
        <fullName evidence="1">Uncharacterized protein</fullName>
    </submittedName>
</protein>